<evidence type="ECO:0000256" key="1">
    <source>
        <dbReference type="SAM" id="MobiDB-lite"/>
    </source>
</evidence>
<dbReference type="Proteomes" id="UP001279410">
    <property type="component" value="Unassembled WGS sequence"/>
</dbReference>
<reference evidence="2" key="1">
    <citation type="submission" date="2022-08" db="EMBL/GenBank/DDBJ databases">
        <title>Genome sequencing of akame (Lates japonicus).</title>
        <authorList>
            <person name="Hashiguchi Y."/>
            <person name="Takahashi H."/>
        </authorList>
    </citation>
    <scope>NUCLEOTIDE SEQUENCE</scope>
    <source>
        <strain evidence="2">Kochi</strain>
    </source>
</reference>
<accession>A0AAD3QWH2</accession>
<organism evidence="2 3">
    <name type="scientific">Lates japonicus</name>
    <name type="common">Japanese lates</name>
    <dbReference type="NCBI Taxonomy" id="270547"/>
    <lineage>
        <taxon>Eukaryota</taxon>
        <taxon>Metazoa</taxon>
        <taxon>Chordata</taxon>
        <taxon>Craniata</taxon>
        <taxon>Vertebrata</taxon>
        <taxon>Euteleostomi</taxon>
        <taxon>Actinopterygii</taxon>
        <taxon>Neopterygii</taxon>
        <taxon>Teleostei</taxon>
        <taxon>Neoteleostei</taxon>
        <taxon>Acanthomorphata</taxon>
        <taxon>Carangaria</taxon>
        <taxon>Carangaria incertae sedis</taxon>
        <taxon>Centropomidae</taxon>
        <taxon>Lates</taxon>
    </lineage>
</organism>
<comment type="caution">
    <text evidence="2">The sequence shown here is derived from an EMBL/GenBank/DDBJ whole genome shotgun (WGS) entry which is preliminary data.</text>
</comment>
<feature type="compositionally biased region" description="Basic and acidic residues" evidence="1">
    <location>
        <begin position="47"/>
        <end position="67"/>
    </location>
</feature>
<feature type="region of interest" description="Disordered" evidence="1">
    <location>
        <begin position="27"/>
        <end position="67"/>
    </location>
</feature>
<protein>
    <submittedName>
        <fullName evidence="2">Unconventional myosin-Ic isoform X1</fullName>
    </submittedName>
</protein>
<evidence type="ECO:0000313" key="2">
    <source>
        <dbReference type="EMBL" id="GLD46968.1"/>
    </source>
</evidence>
<name>A0AAD3QWH2_LATJO</name>
<proteinExistence type="predicted"/>
<dbReference type="EMBL" id="BRZM01000003">
    <property type="protein sequence ID" value="GLD46968.1"/>
    <property type="molecule type" value="Genomic_DNA"/>
</dbReference>
<evidence type="ECO:0000313" key="3">
    <source>
        <dbReference type="Proteomes" id="UP001279410"/>
    </source>
</evidence>
<sequence>MAAALLPGPSSPLLFFGKRELWRLKQRREGLTQRRPHTTAAGEPDEKEGRRGERDEGLEKVTEGERN</sequence>
<dbReference type="AlphaFoldDB" id="A0AAD3QWH2"/>
<gene>
    <name evidence="2" type="ORF">AKAME5_000123400</name>
</gene>
<keyword evidence="3" id="KW-1185">Reference proteome</keyword>